<comment type="subunit">
    <text evidence="4">Homodimer.</text>
</comment>
<dbReference type="Pfam" id="PF02798">
    <property type="entry name" value="GST_N"/>
    <property type="match status" value="1"/>
</dbReference>
<keyword evidence="6 10" id="KW-0808">Transferase</keyword>
<evidence type="ECO:0000256" key="1">
    <source>
        <dbReference type="ARBA" id="ARBA00002446"/>
    </source>
</evidence>
<name>A0A0X3PZR9_SCHSO</name>
<feature type="domain" description="GST N-terminal" evidence="8">
    <location>
        <begin position="19"/>
        <end position="101"/>
    </location>
</feature>
<dbReference type="SFLD" id="SFLDS00019">
    <property type="entry name" value="Glutathione_Transferase_(cytos"/>
    <property type="match status" value="1"/>
</dbReference>
<accession>A0A0X3PZR9</accession>
<dbReference type="PANTHER" id="PTHR11571:SF222">
    <property type="entry name" value="GLUTATHIONE TRANSFERASE"/>
    <property type="match status" value="1"/>
</dbReference>
<evidence type="ECO:0000259" key="9">
    <source>
        <dbReference type="PROSITE" id="PS50405"/>
    </source>
</evidence>
<dbReference type="AlphaFoldDB" id="A0A0X3PZR9"/>
<comment type="catalytic activity">
    <reaction evidence="7">
        <text>RX + glutathione = an S-substituted glutathione + a halide anion + H(+)</text>
        <dbReference type="Rhea" id="RHEA:16437"/>
        <dbReference type="ChEBI" id="CHEBI:15378"/>
        <dbReference type="ChEBI" id="CHEBI:16042"/>
        <dbReference type="ChEBI" id="CHEBI:17792"/>
        <dbReference type="ChEBI" id="CHEBI:57925"/>
        <dbReference type="ChEBI" id="CHEBI:90779"/>
        <dbReference type="EC" id="2.5.1.18"/>
    </reaction>
</comment>
<protein>
    <recommendedName>
        <fullName evidence="5">glutathione transferase</fullName>
        <ecNumber evidence="5">2.5.1.18</ecNumber>
    </recommendedName>
</protein>
<dbReference type="PROSITE" id="PS50405">
    <property type="entry name" value="GST_CTER"/>
    <property type="match status" value="1"/>
</dbReference>
<evidence type="ECO:0000256" key="5">
    <source>
        <dbReference type="ARBA" id="ARBA00012452"/>
    </source>
</evidence>
<dbReference type="InterPro" id="IPR010987">
    <property type="entry name" value="Glutathione-S-Trfase_C-like"/>
</dbReference>
<dbReference type="InterPro" id="IPR036282">
    <property type="entry name" value="Glutathione-S-Trfase_C_sf"/>
</dbReference>
<dbReference type="GO" id="GO:0004364">
    <property type="term" value="F:glutathione transferase activity"/>
    <property type="evidence" value="ECO:0007669"/>
    <property type="project" value="UniProtKB-EC"/>
</dbReference>
<dbReference type="PANTHER" id="PTHR11571">
    <property type="entry name" value="GLUTATHIONE S-TRANSFERASE"/>
    <property type="match status" value="1"/>
</dbReference>
<comment type="function">
    <text evidence="2">Conjugation of reduced glutathione to a wide number of exogenous and endogenous hydrophobic electrophiles.</text>
</comment>
<reference evidence="10" key="1">
    <citation type="submission" date="2016-01" db="EMBL/GenBank/DDBJ databases">
        <title>Reference transcriptome for the parasite Schistocephalus solidus: insights into the molecular evolution of parasitism.</title>
        <authorList>
            <person name="Hebert F.O."/>
            <person name="Grambauer S."/>
            <person name="Barber I."/>
            <person name="Landry C.R."/>
            <person name="Aubin-Horth N."/>
        </authorList>
    </citation>
    <scope>NUCLEOTIDE SEQUENCE</scope>
</reference>
<dbReference type="Gene3D" id="1.20.1050.130">
    <property type="match status" value="1"/>
</dbReference>
<dbReference type="EMBL" id="GEEE01006197">
    <property type="protein sequence ID" value="JAP57028.1"/>
    <property type="molecule type" value="Transcribed_RNA"/>
</dbReference>
<feature type="domain" description="GST C-terminal" evidence="9">
    <location>
        <begin position="103"/>
        <end position="228"/>
    </location>
</feature>
<dbReference type="GO" id="GO:0006749">
    <property type="term" value="P:glutathione metabolic process"/>
    <property type="evidence" value="ECO:0007669"/>
    <property type="project" value="TreeGrafter"/>
</dbReference>
<dbReference type="SUPFAM" id="SSF47616">
    <property type="entry name" value="GST C-terminal domain-like"/>
    <property type="match status" value="1"/>
</dbReference>
<comment type="function">
    <text evidence="1">GST isoenzymes appear to play a central role in the parasite detoxification system. Other functions are also suspected including a role in increasing the solubility of haematin in the parasite gut.</text>
</comment>
<evidence type="ECO:0000256" key="2">
    <source>
        <dbReference type="ARBA" id="ARBA00003701"/>
    </source>
</evidence>
<feature type="non-terminal residue" evidence="10">
    <location>
        <position position="1"/>
    </location>
</feature>
<evidence type="ECO:0000256" key="4">
    <source>
        <dbReference type="ARBA" id="ARBA00011738"/>
    </source>
</evidence>
<evidence type="ECO:0000256" key="6">
    <source>
        <dbReference type="ARBA" id="ARBA00022679"/>
    </source>
</evidence>
<evidence type="ECO:0000256" key="7">
    <source>
        <dbReference type="ARBA" id="ARBA00047960"/>
    </source>
</evidence>
<dbReference type="Pfam" id="PF14497">
    <property type="entry name" value="GST_C_3"/>
    <property type="match status" value="1"/>
</dbReference>
<evidence type="ECO:0000256" key="3">
    <source>
        <dbReference type="ARBA" id="ARBA00005861"/>
    </source>
</evidence>
<gene>
    <name evidence="10" type="primary">GST29</name>
    <name evidence="10" type="ORF">TR82515</name>
</gene>
<dbReference type="EC" id="2.5.1.18" evidence="5"/>
<dbReference type="InterPro" id="IPR036249">
    <property type="entry name" value="Thioredoxin-like_sf"/>
</dbReference>
<dbReference type="SFLD" id="SFLDG01205">
    <property type="entry name" value="AMPS.1"/>
    <property type="match status" value="1"/>
</dbReference>
<dbReference type="InterPro" id="IPR040079">
    <property type="entry name" value="Glutathione_S-Trfase"/>
</dbReference>
<dbReference type="SUPFAM" id="SSF52833">
    <property type="entry name" value="Thioredoxin-like"/>
    <property type="match status" value="1"/>
</dbReference>
<evidence type="ECO:0000259" key="8">
    <source>
        <dbReference type="PROSITE" id="PS50404"/>
    </source>
</evidence>
<dbReference type="InterPro" id="IPR004045">
    <property type="entry name" value="Glutathione_S-Trfase_N"/>
</dbReference>
<sequence length="279" mass="32546">EDPIKTLPRRCCALHRTMAPIQLAYWGVRGLAQPIRLLLEYTDERYEEKRYKRTDFGEWKIVKYHLGIGFPNLPYIIDGDVKLSQSAVILRYLGEKYGLGGKNAKEKAEIAMTEAAVRDLRLGLSKISYSQNYEEERPNYIPTFEIGMEEISNFLGSKIWLMGESITYADFSLYENLCAFHSFEPSCFDKHPNLKQYVERFECLPFDSLSNEMLLCSNPQVLFQDIPYPLLQHLKLQTHPDWIAMNTIPESPQMMRGSHLLFFHYQASCRCVRTSYNDR</sequence>
<evidence type="ECO:0000313" key="10">
    <source>
        <dbReference type="EMBL" id="JAP57028.1"/>
    </source>
</evidence>
<dbReference type="PROSITE" id="PS50404">
    <property type="entry name" value="GST_NTER"/>
    <property type="match status" value="1"/>
</dbReference>
<dbReference type="InterPro" id="IPR004046">
    <property type="entry name" value="GST_C"/>
</dbReference>
<comment type="similarity">
    <text evidence="3">Belongs to the GST superfamily. Mu family.</text>
</comment>
<dbReference type="FunFam" id="1.20.1050.10:FF:000003">
    <property type="entry name" value="Glutathione S-transferase 2"/>
    <property type="match status" value="1"/>
</dbReference>
<dbReference type="InterPro" id="IPR050213">
    <property type="entry name" value="GST_superfamily"/>
</dbReference>
<dbReference type="SFLD" id="SFLDG00363">
    <property type="entry name" value="AMPS_(cytGST):_Alpha-__Mu-__Pi"/>
    <property type="match status" value="1"/>
</dbReference>
<organism evidence="10">
    <name type="scientific">Schistocephalus solidus</name>
    <name type="common">Tapeworm</name>
    <dbReference type="NCBI Taxonomy" id="70667"/>
    <lineage>
        <taxon>Eukaryota</taxon>
        <taxon>Metazoa</taxon>
        <taxon>Spiralia</taxon>
        <taxon>Lophotrochozoa</taxon>
        <taxon>Platyhelminthes</taxon>
        <taxon>Cestoda</taxon>
        <taxon>Eucestoda</taxon>
        <taxon>Diphyllobothriidea</taxon>
        <taxon>Diphyllobothriidae</taxon>
        <taxon>Schistocephalus</taxon>
    </lineage>
</organism>
<proteinExistence type="inferred from homology"/>